<keyword evidence="4" id="KW-0408">Iron</keyword>
<dbReference type="Gene3D" id="1.10.1060.10">
    <property type="entry name" value="Alpha-helical ferredoxin"/>
    <property type="match status" value="1"/>
</dbReference>
<dbReference type="InterPro" id="IPR028261">
    <property type="entry name" value="DPD_II"/>
</dbReference>
<evidence type="ECO:0000256" key="2">
    <source>
        <dbReference type="ARBA" id="ARBA00022723"/>
    </source>
</evidence>
<dbReference type="PROSITE" id="PS51379">
    <property type="entry name" value="4FE4S_FER_2"/>
    <property type="match status" value="1"/>
</dbReference>
<keyword evidence="10" id="KW-1185">Reference proteome</keyword>
<evidence type="ECO:0000313" key="9">
    <source>
        <dbReference type="EMBL" id="MBB5956921.1"/>
    </source>
</evidence>
<dbReference type="GO" id="GO:0051536">
    <property type="term" value="F:iron-sulfur cluster binding"/>
    <property type="evidence" value="ECO:0007669"/>
    <property type="project" value="UniProtKB-KW"/>
</dbReference>
<dbReference type="SUPFAM" id="SSF51971">
    <property type="entry name" value="Nucleotide-binding domain"/>
    <property type="match status" value="2"/>
</dbReference>
<dbReference type="GO" id="GO:0016639">
    <property type="term" value="F:oxidoreductase activity, acting on the CH-NH2 group of donors, NAD or NADP as acceptor"/>
    <property type="evidence" value="ECO:0007669"/>
    <property type="project" value="InterPro"/>
</dbReference>
<dbReference type="AlphaFoldDB" id="A0A841CHP9"/>
<evidence type="ECO:0000256" key="5">
    <source>
        <dbReference type="ARBA" id="ARBA00023014"/>
    </source>
</evidence>
<keyword evidence="3 9" id="KW-0560">Oxidoreductase</keyword>
<keyword evidence="6" id="KW-0314">Glutamate biosynthesis</keyword>
<evidence type="ECO:0000259" key="8">
    <source>
        <dbReference type="PROSITE" id="PS51379"/>
    </source>
</evidence>
<dbReference type="FunFam" id="3.50.50.60:FF:000124">
    <property type="entry name" value="Glutamate synthase small subunit"/>
    <property type="match status" value="1"/>
</dbReference>
<dbReference type="GO" id="GO:0016040">
    <property type="term" value="F:glutamate synthase (NADH) activity"/>
    <property type="evidence" value="ECO:0007669"/>
    <property type="project" value="UniProtKB-EC"/>
</dbReference>
<dbReference type="GO" id="GO:0046872">
    <property type="term" value="F:metal ion binding"/>
    <property type="evidence" value="ECO:0007669"/>
    <property type="project" value="UniProtKB-KW"/>
</dbReference>
<dbReference type="InterPro" id="IPR036188">
    <property type="entry name" value="FAD/NAD-bd_sf"/>
</dbReference>
<keyword evidence="5" id="KW-0411">Iron-sulfur</keyword>
<keyword evidence="2" id="KW-0479">Metal-binding</keyword>
<evidence type="ECO:0000313" key="10">
    <source>
        <dbReference type="Proteomes" id="UP000547510"/>
    </source>
</evidence>
<feature type="domain" description="4Fe-4S ferredoxin-type" evidence="8">
    <location>
        <begin position="37"/>
        <end position="68"/>
    </location>
</feature>
<evidence type="ECO:0000256" key="3">
    <source>
        <dbReference type="ARBA" id="ARBA00023002"/>
    </source>
</evidence>
<dbReference type="PANTHER" id="PTHR43100">
    <property type="entry name" value="GLUTAMATE SYNTHASE [NADPH] SMALL CHAIN"/>
    <property type="match status" value="1"/>
</dbReference>
<evidence type="ECO:0000256" key="7">
    <source>
        <dbReference type="ARBA" id="ARBA00029440"/>
    </source>
</evidence>
<dbReference type="RefSeq" id="WP_184691700.1">
    <property type="nucleotide sequence ID" value="NZ_JACHJN010000005.1"/>
</dbReference>
<evidence type="ECO:0000256" key="1">
    <source>
        <dbReference type="ARBA" id="ARBA00022605"/>
    </source>
</evidence>
<dbReference type="InterPro" id="IPR006005">
    <property type="entry name" value="Glut_synth_ssu1"/>
</dbReference>
<dbReference type="PRINTS" id="PR00419">
    <property type="entry name" value="ADXRDTASE"/>
</dbReference>
<evidence type="ECO:0000256" key="6">
    <source>
        <dbReference type="ARBA" id="ARBA00023164"/>
    </source>
</evidence>
<dbReference type="InterPro" id="IPR023753">
    <property type="entry name" value="FAD/NAD-binding_dom"/>
</dbReference>
<dbReference type="Pfam" id="PF07992">
    <property type="entry name" value="Pyr_redox_2"/>
    <property type="match status" value="1"/>
</dbReference>
<dbReference type="NCBIfam" id="TIGR01317">
    <property type="entry name" value="GOGAT_sm_gam"/>
    <property type="match status" value="1"/>
</dbReference>
<dbReference type="PANTHER" id="PTHR43100:SF1">
    <property type="entry name" value="GLUTAMATE SYNTHASE [NADPH] SMALL CHAIN"/>
    <property type="match status" value="1"/>
</dbReference>
<dbReference type="GO" id="GO:0004355">
    <property type="term" value="F:glutamate synthase (NADPH) activity"/>
    <property type="evidence" value="ECO:0007669"/>
    <property type="project" value="UniProtKB-EC"/>
</dbReference>
<dbReference type="EC" id="1.4.1.14" evidence="9"/>
<protein>
    <submittedName>
        <fullName evidence="9">Glutamate synthase (NADPH/NADH) small chain</fullName>
        <ecNumber evidence="9">1.4.1.13</ecNumber>
        <ecNumber evidence="9">1.4.1.14</ecNumber>
    </submittedName>
</protein>
<gene>
    <name evidence="9" type="ORF">FHS29_003514</name>
</gene>
<dbReference type="InterPro" id="IPR009051">
    <property type="entry name" value="Helical_ferredxn"/>
</dbReference>
<comment type="caution">
    <text evidence="9">The sequence shown here is derived from an EMBL/GenBank/DDBJ whole genome shotgun (WGS) entry which is preliminary data.</text>
</comment>
<name>A0A841CHP9_9PSEU</name>
<dbReference type="EMBL" id="JACHJN010000005">
    <property type="protein sequence ID" value="MBB5956921.1"/>
    <property type="molecule type" value="Genomic_DNA"/>
</dbReference>
<dbReference type="InterPro" id="IPR017896">
    <property type="entry name" value="4Fe4S_Fe-S-bd"/>
</dbReference>
<keyword evidence="1" id="KW-0028">Amino-acid biosynthesis</keyword>
<reference evidence="9 10" key="1">
    <citation type="submission" date="2020-08" db="EMBL/GenBank/DDBJ databases">
        <title>Genomic Encyclopedia of Type Strains, Phase III (KMG-III): the genomes of soil and plant-associated and newly described type strains.</title>
        <authorList>
            <person name="Whitman W."/>
        </authorList>
    </citation>
    <scope>NUCLEOTIDE SEQUENCE [LARGE SCALE GENOMIC DNA]</scope>
    <source>
        <strain evidence="9 10">CECT 8640</strain>
    </source>
</reference>
<dbReference type="EC" id="1.4.1.13" evidence="9"/>
<dbReference type="Gene3D" id="3.50.50.60">
    <property type="entry name" value="FAD/NAD(P)-binding domain"/>
    <property type="match status" value="2"/>
</dbReference>
<dbReference type="GO" id="GO:0006537">
    <property type="term" value="P:glutamate biosynthetic process"/>
    <property type="evidence" value="ECO:0007669"/>
    <property type="project" value="UniProtKB-KW"/>
</dbReference>
<dbReference type="Proteomes" id="UP000547510">
    <property type="component" value="Unassembled WGS sequence"/>
</dbReference>
<dbReference type="SUPFAM" id="SSF46548">
    <property type="entry name" value="alpha-helical ferredoxin"/>
    <property type="match status" value="1"/>
</dbReference>
<dbReference type="Pfam" id="PF14691">
    <property type="entry name" value="Fer4_20"/>
    <property type="match status" value="1"/>
</dbReference>
<comment type="pathway">
    <text evidence="7">Amino-acid biosynthesis.</text>
</comment>
<dbReference type="InterPro" id="IPR051394">
    <property type="entry name" value="Glutamate_Synthase"/>
</dbReference>
<organism evidence="9 10">
    <name type="scientific">Saccharothrix tamanrassetensis</name>
    <dbReference type="NCBI Taxonomy" id="1051531"/>
    <lineage>
        <taxon>Bacteria</taxon>
        <taxon>Bacillati</taxon>
        <taxon>Actinomycetota</taxon>
        <taxon>Actinomycetes</taxon>
        <taxon>Pseudonocardiales</taxon>
        <taxon>Pseudonocardiaceae</taxon>
        <taxon>Saccharothrix</taxon>
    </lineage>
</organism>
<proteinExistence type="predicted"/>
<evidence type="ECO:0000256" key="4">
    <source>
        <dbReference type="ARBA" id="ARBA00023004"/>
    </source>
</evidence>
<accession>A0A841CHP9</accession>
<sequence length="483" mass="52547">MADPRGFLTTGRETPRSRPVFLRLRDWREVYEEFERPRLEKQAGRCMDCGIPFCHQGCPLGNLIPEWNNLVWKQDWRDASERLHATNNFPEFTGTLCPAPCEAACVVGINGDPVTIKRVEISIIDRAWDEGWVTPQEPRTRTGKRVAVVGSGPAGLAAAQQLTRAGHDVVVLERADAIGGLLRYGIPEFKMEKWRLDRRLDQMRAEGTEFRTGVDVGVDVTVAELRASYDAVVLAGGATAWRDLPVPGRELSGVHQAMEYLPWANRVARGELDAPPISAEGKHVVVIGGGDTGADCVGTAHRQGALSVTQLEIMPRPPERRAEVHPWPTYPMLYRVTSAHEEGGERLYAVSTVEFLGDSDGAVRALKLVEVAASGGRFEPVPGTEREIPAQLVTLAMGFVGPEKAGLVQELGVELDARGNVARDQSFATSVDGVFVAGDMGRGQSLIVWAIAEGRSAAAGVDAYLTGRDVLPRPIEPTDRPIA</sequence>